<organism evidence="2">
    <name type="scientific">Cacopsylla melanoneura</name>
    <dbReference type="NCBI Taxonomy" id="428564"/>
    <lineage>
        <taxon>Eukaryota</taxon>
        <taxon>Metazoa</taxon>
        <taxon>Ecdysozoa</taxon>
        <taxon>Arthropoda</taxon>
        <taxon>Hexapoda</taxon>
        <taxon>Insecta</taxon>
        <taxon>Pterygota</taxon>
        <taxon>Neoptera</taxon>
        <taxon>Paraneoptera</taxon>
        <taxon>Hemiptera</taxon>
        <taxon>Sternorrhyncha</taxon>
        <taxon>Psylloidea</taxon>
        <taxon>Psyllidae</taxon>
        <taxon>Psyllinae</taxon>
        <taxon>Cacopsylla</taxon>
    </lineage>
</organism>
<evidence type="ECO:0000313" key="2">
    <source>
        <dbReference type="EMBL" id="CAG6771139.1"/>
    </source>
</evidence>
<dbReference type="AlphaFoldDB" id="A0A8D9AQZ0"/>
<proteinExistence type="predicted"/>
<accession>A0A8D9AQZ0</accession>
<name>A0A8D9AQZ0_9HEMI</name>
<reference evidence="2" key="1">
    <citation type="submission" date="2021-05" db="EMBL/GenBank/DDBJ databases">
        <authorList>
            <person name="Alioto T."/>
            <person name="Alioto T."/>
            <person name="Gomez Garrido J."/>
        </authorList>
    </citation>
    <scope>NUCLEOTIDE SEQUENCE</scope>
</reference>
<feature type="region of interest" description="Disordered" evidence="1">
    <location>
        <begin position="1"/>
        <end position="25"/>
    </location>
</feature>
<dbReference type="EMBL" id="HBUF01310736">
    <property type="protein sequence ID" value="CAG6693069.1"/>
    <property type="molecule type" value="Transcribed_RNA"/>
</dbReference>
<protein>
    <submittedName>
        <fullName evidence="2">Uncharacterized protein</fullName>
    </submittedName>
</protein>
<dbReference type="EMBL" id="HBUF01375231">
    <property type="protein sequence ID" value="CAG6728029.1"/>
    <property type="molecule type" value="Transcribed_RNA"/>
</dbReference>
<sequence length="113" mass="13125">MLKPAHHKARPCLKPPENQPDQLSATNDPCWKEIEIFFPILCSVYIASFHEHYSYHQNDSCYRVQFDDIHNSDQHPPDCFTHPVCSRSTECRQNFGSTQYRGSHKHSNAYSSS</sequence>
<dbReference type="EMBL" id="HBUF01583901">
    <property type="protein sequence ID" value="CAG6771139.1"/>
    <property type="molecule type" value="Transcribed_RNA"/>
</dbReference>
<evidence type="ECO:0000256" key="1">
    <source>
        <dbReference type="SAM" id="MobiDB-lite"/>
    </source>
</evidence>
<feature type="compositionally biased region" description="Basic residues" evidence="1">
    <location>
        <begin position="1"/>
        <end position="11"/>
    </location>
</feature>